<protein>
    <submittedName>
        <fullName evidence="1">Uncharacterized protein</fullName>
    </submittedName>
</protein>
<accession>A0A5J5B329</accession>
<keyword evidence="2" id="KW-1185">Reference proteome</keyword>
<sequence>MFPAGWALNVANQFQTRTSDLRPFKGDAMVNSQGWTVNTNPQNCLVNSRIYPAPSLTANALVMGSIDYPAISSQVSDSFQQPGLWDAPKFDAGEFVSGAGSERPCLKRNSSVDCNVAKGIDLEFHL</sequence>
<gene>
    <name evidence="1" type="ORF">F0562_029526</name>
</gene>
<evidence type="ECO:0000313" key="1">
    <source>
        <dbReference type="EMBL" id="KAA8537048.1"/>
    </source>
</evidence>
<proteinExistence type="predicted"/>
<name>A0A5J5B329_9ASTE</name>
<dbReference type="Proteomes" id="UP000325577">
    <property type="component" value="Linkage Group LG16"/>
</dbReference>
<evidence type="ECO:0000313" key="2">
    <source>
        <dbReference type="Proteomes" id="UP000325577"/>
    </source>
</evidence>
<organism evidence="1 2">
    <name type="scientific">Nyssa sinensis</name>
    <dbReference type="NCBI Taxonomy" id="561372"/>
    <lineage>
        <taxon>Eukaryota</taxon>
        <taxon>Viridiplantae</taxon>
        <taxon>Streptophyta</taxon>
        <taxon>Embryophyta</taxon>
        <taxon>Tracheophyta</taxon>
        <taxon>Spermatophyta</taxon>
        <taxon>Magnoliopsida</taxon>
        <taxon>eudicotyledons</taxon>
        <taxon>Gunneridae</taxon>
        <taxon>Pentapetalae</taxon>
        <taxon>asterids</taxon>
        <taxon>Cornales</taxon>
        <taxon>Nyssaceae</taxon>
        <taxon>Nyssa</taxon>
    </lineage>
</organism>
<dbReference type="AlphaFoldDB" id="A0A5J5B329"/>
<reference evidence="1 2" key="1">
    <citation type="submission" date="2019-09" db="EMBL/GenBank/DDBJ databases">
        <title>A chromosome-level genome assembly of the Chinese tupelo Nyssa sinensis.</title>
        <authorList>
            <person name="Yang X."/>
            <person name="Kang M."/>
            <person name="Yang Y."/>
            <person name="Xiong H."/>
            <person name="Wang M."/>
            <person name="Zhang Z."/>
            <person name="Wang Z."/>
            <person name="Wu H."/>
            <person name="Ma T."/>
            <person name="Liu J."/>
            <person name="Xi Z."/>
        </authorList>
    </citation>
    <scope>NUCLEOTIDE SEQUENCE [LARGE SCALE GENOMIC DNA]</scope>
    <source>
        <strain evidence="1">J267</strain>
        <tissue evidence="1">Leaf</tissue>
    </source>
</reference>
<dbReference type="EMBL" id="CM018039">
    <property type="protein sequence ID" value="KAA8537048.1"/>
    <property type="molecule type" value="Genomic_DNA"/>
</dbReference>